<dbReference type="SUPFAM" id="SSF51294">
    <property type="entry name" value="Hedgehog/intein (Hint) domain"/>
    <property type="match status" value="1"/>
</dbReference>
<dbReference type="InterPro" id="IPR004860">
    <property type="entry name" value="LAGLIDADG_dom"/>
</dbReference>
<evidence type="ECO:0000256" key="1">
    <source>
        <dbReference type="ARBA" id="ARBA00004496"/>
    </source>
</evidence>
<reference evidence="8 9" key="1">
    <citation type="submission" date="2017-08" db="EMBL/GenBank/DDBJ databases">
        <title>Genome sequence of Streptomyces albireticuli NRRL B-1670.</title>
        <authorList>
            <person name="Graham D.E."/>
            <person name="Mahan K.M."/>
            <person name="Klingeman D.M."/>
            <person name="Hettich R.L."/>
            <person name="Parry R.J."/>
            <person name="Spain J.C."/>
        </authorList>
    </citation>
    <scope>NUCLEOTIDE SEQUENCE [LARGE SCALE GENOMIC DNA]</scope>
    <source>
        <strain evidence="8 9">NRRL B-1670</strain>
    </source>
</reference>
<organism evidence="8 9">
    <name type="scientific">Streptomyces albireticuli</name>
    <dbReference type="NCBI Taxonomy" id="1940"/>
    <lineage>
        <taxon>Bacteria</taxon>
        <taxon>Bacillati</taxon>
        <taxon>Actinomycetota</taxon>
        <taxon>Actinomycetes</taxon>
        <taxon>Kitasatosporales</taxon>
        <taxon>Streptomycetaceae</taxon>
        <taxon>Streptomyces</taxon>
    </lineage>
</organism>
<dbReference type="Pfam" id="PF02562">
    <property type="entry name" value="PhoH"/>
    <property type="match status" value="2"/>
</dbReference>
<keyword evidence="9" id="KW-1185">Reference proteome</keyword>
<gene>
    <name evidence="8" type="ORF">CK936_08280</name>
</gene>
<evidence type="ECO:0000256" key="6">
    <source>
        <dbReference type="ARBA" id="ARBA00039970"/>
    </source>
</evidence>
<evidence type="ECO:0000256" key="5">
    <source>
        <dbReference type="ARBA" id="ARBA00022840"/>
    </source>
</evidence>
<evidence type="ECO:0000313" key="9">
    <source>
        <dbReference type="Proteomes" id="UP000218944"/>
    </source>
</evidence>
<evidence type="ECO:0000313" key="8">
    <source>
        <dbReference type="EMBL" id="PAU49365.1"/>
    </source>
</evidence>
<protein>
    <recommendedName>
        <fullName evidence="6">PhoH-like protein</fullName>
    </recommendedName>
</protein>
<dbReference type="PROSITE" id="PS50819">
    <property type="entry name" value="INTEIN_ENDONUCLEASE"/>
    <property type="match status" value="1"/>
</dbReference>
<dbReference type="Pfam" id="PF14528">
    <property type="entry name" value="LAGLIDADG_3"/>
    <property type="match status" value="1"/>
</dbReference>
<dbReference type="AlphaFoldDB" id="A0A2A2DCX7"/>
<keyword evidence="5" id="KW-0067">ATP-binding</keyword>
<comment type="similarity">
    <text evidence="2">Belongs to the PhoH family.</text>
</comment>
<evidence type="ECO:0000256" key="3">
    <source>
        <dbReference type="ARBA" id="ARBA00022490"/>
    </source>
</evidence>
<dbReference type="InterPro" id="IPR036844">
    <property type="entry name" value="Hint_dom_sf"/>
</dbReference>
<dbReference type="InterPro" id="IPR051451">
    <property type="entry name" value="PhoH2-like"/>
</dbReference>
<dbReference type="PANTHER" id="PTHR30473">
    <property type="entry name" value="PROTEIN PHOH"/>
    <property type="match status" value="1"/>
</dbReference>
<dbReference type="SUPFAM" id="SSF52540">
    <property type="entry name" value="P-loop containing nucleoside triphosphate hydrolases"/>
    <property type="match status" value="2"/>
</dbReference>
<dbReference type="Gene3D" id="2.170.16.10">
    <property type="entry name" value="Hedgehog/Intein (Hint) domain"/>
    <property type="match status" value="1"/>
</dbReference>
<proteinExistence type="inferred from homology"/>
<dbReference type="GO" id="GO:0005829">
    <property type="term" value="C:cytosol"/>
    <property type="evidence" value="ECO:0007669"/>
    <property type="project" value="TreeGrafter"/>
</dbReference>
<comment type="subcellular location">
    <subcellularLocation>
        <location evidence="1">Cytoplasm</location>
    </subcellularLocation>
</comment>
<dbReference type="InterPro" id="IPR027434">
    <property type="entry name" value="Homing_endonucl"/>
</dbReference>
<sequence>MTQTPTQPQATARFTVPAKHPMVTVLGSGDSLLRVIEKAFPGTDIHVRGNEVSATGAPGDVALVQRLFDEMMLVLRTGQPMTEDAVERSIAMLRDEGESGGETPAEVLTQNILSNRGRTIRPKTLNQKRYVDAIDKHTVVFGIGPAGTGKTYLAMAKAVQALQSKQVNRIILTRPAVEAGERLGFLPGTLYEKIDPYLRPLYDALHDMLDPDSIPRLMAAGTIEVAPLAYMRGRAHPTFTNVLTPDGWRPIGSLQVGDLVVGSNGEPTPVLGVYPQGEKDIYRVSAQDGSWTLCCGEHLWTVRTRDDKRRDKPWRVLETQEMIGNLRAAHYRRYELPILTAPVQFTEHEVPIDPYALGLLLGDGCIAQGNTPSFTTADPELISAVEAAVPDIKVRSRGGYNYLVNRVPTLSDADGTVLTHPLKQALRKLDLLGSKAYSKFVPDDYLYNSAEVRLAVLQGLLDTDGGPVTQSDRTCRIQYTTTSILLRDDVIALVQSLGGVAYTRRRAAEGRNPGRVKGRDVQHRHDAHIVDIRLPEGVEPFRLARKAETYRAAGGGGRPMRFIDSIEPAGREEAVCIQVAAEDSLYVTQDYLLTHNTLNDAFIILDEAQNTSAEQMKMFLTRLGFDSKIVVTGDITQIDLPGGTKSGLRQVQDILEGVEDVHFARLTSTDVVRHKLVGRIVDAYEQFDSRAGL</sequence>
<evidence type="ECO:0000256" key="4">
    <source>
        <dbReference type="ARBA" id="ARBA00022741"/>
    </source>
</evidence>
<dbReference type="GO" id="GO:0004519">
    <property type="term" value="F:endonuclease activity"/>
    <property type="evidence" value="ECO:0007669"/>
    <property type="project" value="InterPro"/>
</dbReference>
<name>A0A2A2DCX7_9ACTN</name>
<dbReference type="SUPFAM" id="SSF55608">
    <property type="entry name" value="Homing endonucleases"/>
    <property type="match status" value="1"/>
</dbReference>
<evidence type="ECO:0000256" key="2">
    <source>
        <dbReference type="ARBA" id="ARBA00010393"/>
    </source>
</evidence>
<dbReference type="Gene3D" id="3.10.28.10">
    <property type="entry name" value="Homing endonucleases"/>
    <property type="match status" value="1"/>
</dbReference>
<accession>A0A2A2DCX7</accession>
<dbReference type="PANTHER" id="PTHR30473:SF1">
    <property type="entry name" value="PHOH-LIKE PROTEIN"/>
    <property type="match status" value="1"/>
</dbReference>
<dbReference type="Gene3D" id="3.40.50.300">
    <property type="entry name" value="P-loop containing nucleotide triphosphate hydrolases"/>
    <property type="match status" value="2"/>
</dbReference>
<dbReference type="EMBL" id="NSJV01000155">
    <property type="protein sequence ID" value="PAU49365.1"/>
    <property type="molecule type" value="Genomic_DNA"/>
</dbReference>
<dbReference type="InterPro" id="IPR027417">
    <property type="entry name" value="P-loop_NTPase"/>
</dbReference>
<comment type="caution">
    <text evidence="8">The sequence shown here is derived from an EMBL/GenBank/DDBJ whole genome shotgun (WGS) entry which is preliminary data.</text>
</comment>
<keyword evidence="3" id="KW-0963">Cytoplasm</keyword>
<dbReference type="InterPro" id="IPR003714">
    <property type="entry name" value="PhoH"/>
</dbReference>
<dbReference type="GO" id="GO:0005524">
    <property type="term" value="F:ATP binding"/>
    <property type="evidence" value="ECO:0007669"/>
    <property type="project" value="UniProtKB-KW"/>
</dbReference>
<keyword evidence="4" id="KW-0547">Nucleotide-binding</keyword>
<dbReference type="InterPro" id="IPR004042">
    <property type="entry name" value="Intein_endonuc_central"/>
</dbReference>
<dbReference type="RefSeq" id="WP_095579870.1">
    <property type="nucleotide sequence ID" value="NZ_JAJQQQ010000006.1"/>
</dbReference>
<feature type="domain" description="DOD-type homing endonuclease" evidence="7">
    <location>
        <begin position="356"/>
        <end position="499"/>
    </location>
</feature>
<evidence type="ECO:0000259" key="7">
    <source>
        <dbReference type="PROSITE" id="PS50819"/>
    </source>
</evidence>
<dbReference type="Proteomes" id="UP000218944">
    <property type="component" value="Unassembled WGS sequence"/>
</dbReference>